<name>A0A1I6GHU6_9RHOB</name>
<evidence type="ECO:0008006" key="3">
    <source>
        <dbReference type="Google" id="ProtNLM"/>
    </source>
</evidence>
<dbReference type="AlphaFoldDB" id="A0A1I6GHU6"/>
<evidence type="ECO:0000313" key="1">
    <source>
        <dbReference type="EMBL" id="SFR41719.1"/>
    </source>
</evidence>
<gene>
    <name evidence="1" type="ORF">SAMN04488002_1496</name>
</gene>
<dbReference type="RefSeq" id="WP_090214455.1">
    <property type="nucleotide sequence ID" value="NZ_FOYO01000001.1"/>
</dbReference>
<dbReference type="EMBL" id="FOYO01000001">
    <property type="protein sequence ID" value="SFR41719.1"/>
    <property type="molecule type" value="Genomic_DNA"/>
</dbReference>
<dbReference type="STRING" id="670154.SAMN04488002_1496"/>
<dbReference type="Proteomes" id="UP000199658">
    <property type="component" value="Unassembled WGS sequence"/>
</dbReference>
<proteinExistence type="predicted"/>
<evidence type="ECO:0000313" key="2">
    <source>
        <dbReference type="Proteomes" id="UP000199658"/>
    </source>
</evidence>
<dbReference type="OrthoDB" id="7362327at2"/>
<organism evidence="1 2">
    <name type="scientific">Litoreibacter janthinus</name>
    <dbReference type="NCBI Taxonomy" id="670154"/>
    <lineage>
        <taxon>Bacteria</taxon>
        <taxon>Pseudomonadati</taxon>
        <taxon>Pseudomonadota</taxon>
        <taxon>Alphaproteobacteria</taxon>
        <taxon>Rhodobacterales</taxon>
        <taxon>Roseobacteraceae</taxon>
        <taxon>Litoreibacter</taxon>
    </lineage>
</organism>
<sequence>MKFLDLRHPFFLPLWRRVITVALVGGWGLFEAVTGNIGWAVVFGGAALWCAYEFFAVFDPENYTDQS</sequence>
<reference evidence="2" key="1">
    <citation type="submission" date="2016-10" db="EMBL/GenBank/DDBJ databases">
        <authorList>
            <person name="Varghese N."/>
            <person name="Submissions S."/>
        </authorList>
    </citation>
    <scope>NUCLEOTIDE SEQUENCE [LARGE SCALE GENOMIC DNA]</scope>
    <source>
        <strain evidence="2">DSM 26921</strain>
    </source>
</reference>
<keyword evidence="2" id="KW-1185">Reference proteome</keyword>
<protein>
    <recommendedName>
        <fullName evidence="3">DUF3329 domain-containing protein</fullName>
    </recommendedName>
</protein>
<accession>A0A1I6GHU6</accession>